<dbReference type="Pfam" id="PF11932">
    <property type="entry name" value="DUF3450"/>
    <property type="match status" value="1"/>
</dbReference>
<gene>
    <name evidence="3" type="ORF">F3N42_13835</name>
</gene>
<dbReference type="Proteomes" id="UP000325372">
    <property type="component" value="Unassembled WGS sequence"/>
</dbReference>
<dbReference type="RefSeq" id="WP_150865079.1">
    <property type="nucleotide sequence ID" value="NZ_VYXP01000010.1"/>
</dbReference>
<keyword evidence="1" id="KW-0175">Coiled coil</keyword>
<protein>
    <submittedName>
        <fullName evidence="3">DUF3450 domain-containing protein</fullName>
    </submittedName>
</protein>
<reference evidence="3 4" key="1">
    <citation type="submission" date="2019-09" db="EMBL/GenBank/DDBJ databases">
        <title>Wenzhouxiangella sp. Genome sequencing and assembly.</title>
        <authorList>
            <person name="Zhang R."/>
        </authorList>
    </citation>
    <scope>NUCLEOTIDE SEQUENCE [LARGE SCALE GENOMIC DNA]</scope>
    <source>
        <strain evidence="3 4">W260</strain>
    </source>
</reference>
<evidence type="ECO:0000256" key="1">
    <source>
        <dbReference type="SAM" id="Coils"/>
    </source>
</evidence>
<dbReference type="InterPro" id="IPR016866">
    <property type="entry name" value="UCP028069"/>
</dbReference>
<proteinExistence type="predicted"/>
<feature type="coiled-coil region" evidence="1">
    <location>
        <begin position="29"/>
        <end position="102"/>
    </location>
</feature>
<feature type="signal peptide" evidence="2">
    <location>
        <begin position="1"/>
        <end position="25"/>
    </location>
</feature>
<dbReference type="EMBL" id="VYXP01000010">
    <property type="protein sequence ID" value="KAA9129858.1"/>
    <property type="molecule type" value="Genomic_DNA"/>
</dbReference>
<evidence type="ECO:0000313" key="3">
    <source>
        <dbReference type="EMBL" id="KAA9129858.1"/>
    </source>
</evidence>
<comment type="caution">
    <text evidence="3">The sequence shown here is derived from an EMBL/GenBank/DDBJ whole genome shotgun (WGS) entry which is preliminary data.</text>
</comment>
<dbReference type="AlphaFoldDB" id="A0A5N0T4Z7"/>
<keyword evidence="2" id="KW-0732">Signal</keyword>
<feature type="chain" id="PRO_5024352841" evidence="2">
    <location>
        <begin position="26"/>
        <end position="259"/>
    </location>
</feature>
<keyword evidence="4" id="KW-1185">Reference proteome</keyword>
<evidence type="ECO:0000256" key="2">
    <source>
        <dbReference type="SAM" id="SignalP"/>
    </source>
</evidence>
<sequence length="259" mass="29599">MTHIKNWTVRVLLALTLLSPLAALAQDDANALTERLITLRGQVDELQTELDLRREEHKNRMAYLAAQLADLEANRDRETLRVTQLREDLDEMRAEIAEAGVSSESLTPFLKNQVSALREHVRGGFPFKVTERLAELQELETQLDNGVITAQRGVNRLWAFIEDEFRISRENAIYSQSIELEGSNVLVDVAKLGSVMMYFRTRDLEYGRAVATPQGWRWEKLDSAKDQDLVARLFDSLRKQIRQGYFELPEALPLEGEAS</sequence>
<organism evidence="3 4">
    <name type="scientific">Marinihelvus fidelis</name>
    <dbReference type="NCBI Taxonomy" id="2613842"/>
    <lineage>
        <taxon>Bacteria</taxon>
        <taxon>Pseudomonadati</taxon>
        <taxon>Pseudomonadota</taxon>
        <taxon>Gammaproteobacteria</taxon>
        <taxon>Chromatiales</taxon>
        <taxon>Wenzhouxiangellaceae</taxon>
        <taxon>Marinihelvus</taxon>
    </lineage>
</organism>
<name>A0A5N0T4Z7_9GAMM</name>
<accession>A0A5N0T4Z7</accession>
<evidence type="ECO:0000313" key="4">
    <source>
        <dbReference type="Proteomes" id="UP000325372"/>
    </source>
</evidence>